<feature type="transmembrane region" description="Helical" evidence="8">
    <location>
        <begin position="253"/>
        <end position="272"/>
    </location>
</feature>
<feature type="transmembrane region" description="Helical" evidence="8">
    <location>
        <begin position="147"/>
        <end position="170"/>
    </location>
</feature>
<feature type="transmembrane region" description="Helical" evidence="8">
    <location>
        <begin position="404"/>
        <end position="422"/>
    </location>
</feature>
<dbReference type="RefSeq" id="WP_070430916.1">
    <property type="nucleotide sequence ID" value="NZ_VYWO01000001.1"/>
</dbReference>
<dbReference type="PROSITE" id="PS50928">
    <property type="entry name" value="ABC_TM1"/>
    <property type="match status" value="2"/>
</dbReference>
<keyword evidence="7 8" id="KW-0472">Membrane</keyword>
<evidence type="ECO:0000313" key="10">
    <source>
        <dbReference type="EMBL" id="KAA9301777.1"/>
    </source>
</evidence>
<feature type="domain" description="ABC transmembrane type-1" evidence="9">
    <location>
        <begin position="67"/>
        <end position="272"/>
    </location>
</feature>
<dbReference type="Proteomes" id="UP000327148">
    <property type="component" value="Unassembled WGS sequence"/>
</dbReference>
<feature type="transmembrane region" description="Helical" evidence="8">
    <location>
        <begin position="483"/>
        <end position="503"/>
    </location>
</feature>
<sequence length="575" mass="63853">MDKLFKKQSNGLNLFKIIFIAFLIWFALTFLVYPLVGVFLQTFVQDGSFSFTAIDKILDSERALKSVGNSFLLAVVLTFTVNIVGTFIVLVTEYFDIKGAKILKVGFMSTLVFSGLIVANGWLYLYGQEGVITQFLTNFFPDINREWFTGFPAVLLVMTFACTSNHMLFLSNAVRSLDNNTIDAAKNLGDSQWSILKKVVLPTFKPTFLTLIVMTFATGLGAFSAPLMVGGKDFQTIAPMILTFSGRPASRDIAALLSIILGAAQIILLFVITANERKGNYLSISKTKGRLVKQKINNPTANWIVHILSWLLFVIYTLPIVFVILFSFMDTSSIAASKLSLSGFTLEHYSKIITNPATYEPLLRSAAFSAFAAIGSVLLMLLLVRWIMQKKAGIFRTAMEYTYYIPWLFPTIMIALGYILTYDRPHPLLFGQSVIGSQWILPVAYMVILLPNTMRYLKSAYYSFDSNLEDASKILGASSMRSFWKVILPALLPTALALVALNFNSNLAEYNMSAFLFQPGSETLGIIIRANSDPSSTIDAKAINLVYSVLLMVINTLVIYFVYGRGANRAMGGKK</sequence>
<dbReference type="SUPFAM" id="SSF161098">
    <property type="entry name" value="MetI-like"/>
    <property type="match status" value="2"/>
</dbReference>
<feature type="domain" description="ABC transmembrane type-1" evidence="9">
    <location>
        <begin position="362"/>
        <end position="558"/>
    </location>
</feature>
<evidence type="ECO:0000256" key="2">
    <source>
        <dbReference type="ARBA" id="ARBA00022448"/>
    </source>
</evidence>
<name>A0A5N1GLC2_9LACT</name>
<dbReference type="InterPro" id="IPR035906">
    <property type="entry name" value="MetI-like_sf"/>
</dbReference>
<dbReference type="GO" id="GO:0055085">
    <property type="term" value="P:transmembrane transport"/>
    <property type="evidence" value="ECO:0007669"/>
    <property type="project" value="InterPro"/>
</dbReference>
<feature type="transmembrane region" description="Helical" evidence="8">
    <location>
        <begin position="207"/>
        <end position="229"/>
    </location>
</feature>
<protein>
    <submittedName>
        <fullName evidence="10">Iron ABC transporter permease</fullName>
    </submittedName>
</protein>
<gene>
    <name evidence="10" type="ORF">F6I03_00810</name>
</gene>
<keyword evidence="5 8" id="KW-0812">Transmembrane</keyword>
<feature type="transmembrane region" description="Helical" evidence="8">
    <location>
        <begin position="366"/>
        <end position="384"/>
    </location>
</feature>
<dbReference type="EMBL" id="VYWO01000001">
    <property type="protein sequence ID" value="KAA9301777.1"/>
    <property type="molecule type" value="Genomic_DNA"/>
</dbReference>
<dbReference type="Pfam" id="PF00528">
    <property type="entry name" value="BPD_transp_1"/>
    <property type="match status" value="1"/>
</dbReference>
<organism evidence="10 11">
    <name type="scientific">Aerococcus sanguinicola</name>
    <dbReference type="NCBI Taxonomy" id="119206"/>
    <lineage>
        <taxon>Bacteria</taxon>
        <taxon>Bacillati</taxon>
        <taxon>Bacillota</taxon>
        <taxon>Bacilli</taxon>
        <taxon>Lactobacillales</taxon>
        <taxon>Aerococcaceae</taxon>
        <taxon>Aerococcus</taxon>
    </lineage>
</organism>
<keyword evidence="4" id="KW-0997">Cell inner membrane</keyword>
<dbReference type="Gene3D" id="1.10.3720.10">
    <property type="entry name" value="MetI-like"/>
    <property type="match status" value="2"/>
</dbReference>
<feature type="transmembrane region" description="Helical" evidence="8">
    <location>
        <begin position="428"/>
        <end position="450"/>
    </location>
</feature>
<evidence type="ECO:0000256" key="7">
    <source>
        <dbReference type="ARBA" id="ARBA00023136"/>
    </source>
</evidence>
<dbReference type="PANTHER" id="PTHR43357:SF4">
    <property type="entry name" value="INNER MEMBRANE ABC TRANSPORTER PERMEASE PROTEIN YDCV"/>
    <property type="match status" value="1"/>
</dbReference>
<feature type="transmembrane region" description="Helical" evidence="8">
    <location>
        <begin position="303"/>
        <end position="329"/>
    </location>
</feature>
<dbReference type="GO" id="GO:0005886">
    <property type="term" value="C:plasma membrane"/>
    <property type="evidence" value="ECO:0007669"/>
    <property type="project" value="UniProtKB-SubCell"/>
</dbReference>
<comment type="similarity">
    <text evidence="8">Belongs to the binding-protein-dependent transport system permease family.</text>
</comment>
<feature type="transmembrane region" description="Helical" evidence="8">
    <location>
        <begin position="107"/>
        <end position="127"/>
    </location>
</feature>
<evidence type="ECO:0000256" key="1">
    <source>
        <dbReference type="ARBA" id="ARBA00004429"/>
    </source>
</evidence>
<keyword evidence="6 8" id="KW-1133">Transmembrane helix</keyword>
<keyword evidence="3" id="KW-1003">Cell membrane</keyword>
<dbReference type="CDD" id="cd06261">
    <property type="entry name" value="TM_PBP2"/>
    <property type="match status" value="2"/>
</dbReference>
<feature type="transmembrane region" description="Helical" evidence="8">
    <location>
        <begin position="12"/>
        <end position="36"/>
    </location>
</feature>
<proteinExistence type="inferred from homology"/>
<evidence type="ECO:0000256" key="6">
    <source>
        <dbReference type="ARBA" id="ARBA00022989"/>
    </source>
</evidence>
<feature type="transmembrane region" description="Helical" evidence="8">
    <location>
        <begin position="71"/>
        <end position="95"/>
    </location>
</feature>
<evidence type="ECO:0000259" key="9">
    <source>
        <dbReference type="PROSITE" id="PS50928"/>
    </source>
</evidence>
<evidence type="ECO:0000313" key="11">
    <source>
        <dbReference type="Proteomes" id="UP000327148"/>
    </source>
</evidence>
<feature type="transmembrane region" description="Helical" evidence="8">
    <location>
        <begin position="542"/>
        <end position="563"/>
    </location>
</feature>
<accession>A0A5N1GLC2</accession>
<comment type="caution">
    <text evidence="10">The sequence shown here is derived from an EMBL/GenBank/DDBJ whole genome shotgun (WGS) entry which is preliminary data.</text>
</comment>
<dbReference type="AlphaFoldDB" id="A0A5N1GLC2"/>
<evidence type="ECO:0000256" key="4">
    <source>
        <dbReference type="ARBA" id="ARBA00022519"/>
    </source>
</evidence>
<dbReference type="OrthoDB" id="9776648at2"/>
<reference evidence="10 11" key="1">
    <citation type="submission" date="2019-09" db="EMBL/GenBank/DDBJ databases">
        <title>Draft genome sequence assemblies of isolates from the urinary tract.</title>
        <authorList>
            <person name="Mores C.R."/>
            <person name="Putonti C."/>
            <person name="Wolfe A.J."/>
        </authorList>
    </citation>
    <scope>NUCLEOTIDE SEQUENCE [LARGE SCALE GENOMIC DNA]</scope>
    <source>
        <strain evidence="10 11">UMB623</strain>
    </source>
</reference>
<evidence type="ECO:0000256" key="3">
    <source>
        <dbReference type="ARBA" id="ARBA00022475"/>
    </source>
</evidence>
<dbReference type="PANTHER" id="PTHR43357">
    <property type="entry name" value="INNER MEMBRANE ABC TRANSPORTER PERMEASE PROTEIN YDCV"/>
    <property type="match status" value="1"/>
</dbReference>
<comment type="subcellular location">
    <subcellularLocation>
        <location evidence="1">Cell inner membrane</location>
        <topology evidence="1">Multi-pass membrane protein</topology>
    </subcellularLocation>
    <subcellularLocation>
        <location evidence="8">Cell membrane</location>
        <topology evidence="8">Multi-pass membrane protein</topology>
    </subcellularLocation>
</comment>
<dbReference type="InterPro" id="IPR000515">
    <property type="entry name" value="MetI-like"/>
</dbReference>
<keyword evidence="2 8" id="KW-0813">Transport</keyword>
<evidence type="ECO:0000256" key="5">
    <source>
        <dbReference type="ARBA" id="ARBA00022692"/>
    </source>
</evidence>
<evidence type="ECO:0000256" key="8">
    <source>
        <dbReference type="RuleBase" id="RU363032"/>
    </source>
</evidence>